<keyword evidence="3" id="KW-0547">Nucleotide-binding</keyword>
<dbReference type="PROSITE" id="PS00211">
    <property type="entry name" value="ABC_TRANSPORTER_1"/>
    <property type="match status" value="1"/>
</dbReference>
<dbReference type="RefSeq" id="WP_089073488.1">
    <property type="nucleotide sequence ID" value="NZ_CBCSAM010000001.1"/>
</dbReference>
<keyword evidence="2" id="KW-0592">Phosphate transport</keyword>
<dbReference type="GO" id="GO:0035435">
    <property type="term" value="P:phosphate ion transmembrane transport"/>
    <property type="evidence" value="ECO:0007669"/>
    <property type="project" value="InterPro"/>
</dbReference>
<dbReference type="InterPro" id="IPR027417">
    <property type="entry name" value="P-loop_NTPase"/>
</dbReference>
<proteinExistence type="predicted"/>
<dbReference type="Pfam" id="PF00005">
    <property type="entry name" value="ABC_tran"/>
    <property type="match status" value="1"/>
</dbReference>
<dbReference type="SMART" id="SM00382">
    <property type="entry name" value="AAA"/>
    <property type="match status" value="1"/>
</dbReference>
<keyword evidence="4 6" id="KW-0067">ATP-binding</keyword>
<name>A0A220VE51_9GAMM</name>
<gene>
    <name evidence="6" type="primary">pstB</name>
    <name evidence="6" type="ORF">CF386_05950</name>
</gene>
<protein>
    <submittedName>
        <fullName evidence="6">Phosphate ABC transporter ATP-binding protein</fullName>
    </submittedName>
</protein>
<keyword evidence="7" id="KW-1185">Reference proteome</keyword>
<evidence type="ECO:0000256" key="4">
    <source>
        <dbReference type="ARBA" id="ARBA00022840"/>
    </source>
</evidence>
<evidence type="ECO:0000259" key="5">
    <source>
        <dbReference type="PROSITE" id="PS50893"/>
    </source>
</evidence>
<dbReference type="GO" id="GO:0005315">
    <property type="term" value="F:phosphate transmembrane transporter activity"/>
    <property type="evidence" value="ECO:0007669"/>
    <property type="project" value="InterPro"/>
</dbReference>
<dbReference type="PROSITE" id="PS50893">
    <property type="entry name" value="ABC_TRANSPORTER_2"/>
    <property type="match status" value="1"/>
</dbReference>
<evidence type="ECO:0000256" key="1">
    <source>
        <dbReference type="ARBA" id="ARBA00022448"/>
    </source>
</evidence>
<dbReference type="Proteomes" id="UP000242175">
    <property type="component" value="Chromosome large"/>
</dbReference>
<dbReference type="GO" id="GO:0005524">
    <property type="term" value="F:ATP binding"/>
    <property type="evidence" value="ECO:0007669"/>
    <property type="project" value="UniProtKB-KW"/>
</dbReference>
<reference evidence="6 7" key="1">
    <citation type="journal article" date="2016" name="Int. J. Syst. Evol. Microbiol.">
        <title>Paraphotobacterium marinum gen. nov., sp. nov., a member of the family Vibrionaceae, isolated from surface seawater.</title>
        <authorList>
            <person name="Huang Z."/>
            <person name="Dong C."/>
            <person name="Shao Z."/>
        </authorList>
    </citation>
    <scope>NUCLEOTIDE SEQUENCE [LARGE SCALE GENOMIC DNA]</scope>
    <source>
        <strain evidence="6 7">NSCS20N07D</strain>
    </source>
</reference>
<dbReference type="GO" id="GO:0016020">
    <property type="term" value="C:membrane"/>
    <property type="evidence" value="ECO:0007669"/>
    <property type="project" value="InterPro"/>
</dbReference>
<evidence type="ECO:0000256" key="2">
    <source>
        <dbReference type="ARBA" id="ARBA00022592"/>
    </source>
</evidence>
<evidence type="ECO:0000256" key="3">
    <source>
        <dbReference type="ARBA" id="ARBA00022741"/>
    </source>
</evidence>
<dbReference type="PANTHER" id="PTHR43423">
    <property type="entry name" value="ABC TRANSPORTER I FAMILY MEMBER 17"/>
    <property type="match status" value="1"/>
</dbReference>
<keyword evidence="1" id="KW-0813">Transport</keyword>
<dbReference type="InterPro" id="IPR003593">
    <property type="entry name" value="AAA+_ATPase"/>
</dbReference>
<dbReference type="GO" id="GO:0016887">
    <property type="term" value="F:ATP hydrolysis activity"/>
    <property type="evidence" value="ECO:0007669"/>
    <property type="project" value="InterPro"/>
</dbReference>
<dbReference type="SUPFAM" id="SSF52540">
    <property type="entry name" value="P-loop containing nucleoside triphosphate hydrolases"/>
    <property type="match status" value="1"/>
</dbReference>
<organism evidence="6 7">
    <name type="scientific">Paraphotobacterium marinum</name>
    <dbReference type="NCBI Taxonomy" id="1755811"/>
    <lineage>
        <taxon>Bacteria</taxon>
        <taxon>Pseudomonadati</taxon>
        <taxon>Pseudomonadota</taxon>
        <taxon>Gammaproteobacteria</taxon>
        <taxon>Vibrionales</taxon>
        <taxon>Vibrionaceae</taxon>
        <taxon>Paraphotobacterium</taxon>
    </lineage>
</organism>
<evidence type="ECO:0000313" key="6">
    <source>
        <dbReference type="EMBL" id="ASK78580.1"/>
    </source>
</evidence>
<dbReference type="InterPro" id="IPR003439">
    <property type="entry name" value="ABC_transporter-like_ATP-bd"/>
</dbReference>
<dbReference type="NCBIfam" id="TIGR00972">
    <property type="entry name" value="3a0107s01c2"/>
    <property type="match status" value="1"/>
</dbReference>
<dbReference type="InterPro" id="IPR005670">
    <property type="entry name" value="PstB-like"/>
</dbReference>
<dbReference type="PANTHER" id="PTHR43423:SF1">
    <property type="entry name" value="ABC TRANSPORTER I FAMILY MEMBER 17"/>
    <property type="match status" value="1"/>
</dbReference>
<accession>A0A220VE51</accession>
<dbReference type="CDD" id="cd03260">
    <property type="entry name" value="ABC_PstB_phosphate_transporter"/>
    <property type="match status" value="1"/>
</dbReference>
<feature type="domain" description="ABC transporter" evidence="5">
    <location>
        <begin position="5"/>
        <end position="245"/>
    </location>
</feature>
<dbReference type="AlphaFoldDB" id="A0A220VE51"/>
<dbReference type="Gene3D" id="3.40.50.300">
    <property type="entry name" value="P-loop containing nucleotide triphosphate hydrolases"/>
    <property type="match status" value="1"/>
</dbReference>
<sequence length="248" mass="27916">METAIKVSGLDFYYGEIQSLFGINLDIKEKQITGLIGPSGSGKSTLLRTFNRIYELHPGQKAKGEISLFGDNILERGTDINSLRAKVGMVFQKPTPFPMSILKNITFALKMAGVPKNLHQEKIEEHLKDAALWDEVKDKLHKPATGLSGGQQQRLCIARTLATEPDVLLLDEPTSALDPASTKKIEKLLVNLKNKYTVILVTHNLRQAMRVADETCFMIKGEIIEYRNTKDFFESPQDQRTKEYISHE</sequence>
<dbReference type="EMBL" id="CP022355">
    <property type="protein sequence ID" value="ASK78580.1"/>
    <property type="molecule type" value="Genomic_DNA"/>
</dbReference>
<dbReference type="KEGG" id="pmai:CF386_05950"/>
<dbReference type="OrthoDB" id="9802264at2"/>
<evidence type="ECO:0000313" key="7">
    <source>
        <dbReference type="Proteomes" id="UP000242175"/>
    </source>
</evidence>
<dbReference type="InterPro" id="IPR017871">
    <property type="entry name" value="ABC_transporter-like_CS"/>
</dbReference>